<dbReference type="Proteomes" id="UP000186102">
    <property type="component" value="Unassembled WGS sequence"/>
</dbReference>
<dbReference type="EMBL" id="MLBF01000034">
    <property type="protein sequence ID" value="OLN29260.1"/>
    <property type="molecule type" value="Genomic_DNA"/>
</dbReference>
<reference evidence="2 3" key="1">
    <citation type="submission" date="2016-09" db="EMBL/GenBank/DDBJ databases">
        <title>Complete genome of Desulfosporosinus sp. OL.</title>
        <authorList>
            <person name="Mardanov A."/>
            <person name="Beletsky A."/>
            <person name="Panova A."/>
            <person name="Karnachuk O."/>
            <person name="Ravin N."/>
        </authorList>
    </citation>
    <scope>NUCLEOTIDE SEQUENCE [LARGE SCALE GENOMIC DNA]</scope>
    <source>
        <strain evidence="2 3">OL</strain>
    </source>
</reference>
<dbReference type="AlphaFoldDB" id="A0A1Q8QPM4"/>
<dbReference type="PANTHER" id="PTHR43861">
    <property type="entry name" value="TRANS-ACONITATE 2-METHYLTRANSFERASE-RELATED"/>
    <property type="match status" value="1"/>
</dbReference>
<comment type="caution">
    <text evidence="2">The sequence shown here is derived from an EMBL/GenBank/DDBJ whole genome shotgun (WGS) entry which is preliminary data.</text>
</comment>
<dbReference type="STRING" id="1888891.DSOL_3597"/>
<accession>A0A1Q8QPM4</accession>
<dbReference type="SUPFAM" id="SSF53335">
    <property type="entry name" value="S-adenosyl-L-methionine-dependent methyltransferases"/>
    <property type="match status" value="1"/>
</dbReference>
<dbReference type="InterPro" id="IPR013216">
    <property type="entry name" value="Methyltransf_11"/>
</dbReference>
<evidence type="ECO:0000313" key="3">
    <source>
        <dbReference type="Proteomes" id="UP000186102"/>
    </source>
</evidence>
<dbReference type="Gene3D" id="3.40.50.150">
    <property type="entry name" value="Vaccinia Virus protein VP39"/>
    <property type="match status" value="1"/>
</dbReference>
<organism evidence="2 3">
    <name type="scientific">Desulfosporosinus metallidurans</name>
    <dbReference type="NCBI Taxonomy" id="1888891"/>
    <lineage>
        <taxon>Bacteria</taxon>
        <taxon>Bacillati</taxon>
        <taxon>Bacillota</taxon>
        <taxon>Clostridia</taxon>
        <taxon>Eubacteriales</taxon>
        <taxon>Desulfitobacteriaceae</taxon>
        <taxon>Desulfosporosinus</taxon>
    </lineage>
</organism>
<dbReference type="OrthoDB" id="43862at2"/>
<dbReference type="InterPro" id="IPR029063">
    <property type="entry name" value="SAM-dependent_MTases_sf"/>
</dbReference>
<dbReference type="RefSeq" id="WP_083642694.1">
    <property type="nucleotide sequence ID" value="NZ_MLBF01000034.1"/>
</dbReference>
<evidence type="ECO:0000259" key="1">
    <source>
        <dbReference type="Pfam" id="PF08241"/>
    </source>
</evidence>
<dbReference type="CDD" id="cd02440">
    <property type="entry name" value="AdoMet_MTases"/>
    <property type="match status" value="1"/>
</dbReference>
<name>A0A1Q8QPM4_9FIRM</name>
<keyword evidence="3" id="KW-1185">Reference proteome</keyword>
<protein>
    <recommendedName>
        <fullName evidence="1">Methyltransferase type 11 domain-containing protein</fullName>
    </recommendedName>
</protein>
<dbReference type="GO" id="GO:0008757">
    <property type="term" value="F:S-adenosylmethionine-dependent methyltransferase activity"/>
    <property type="evidence" value="ECO:0007669"/>
    <property type="project" value="InterPro"/>
</dbReference>
<feature type="domain" description="Methyltransferase type 11" evidence="1">
    <location>
        <begin position="49"/>
        <end position="136"/>
    </location>
</feature>
<evidence type="ECO:0000313" key="2">
    <source>
        <dbReference type="EMBL" id="OLN29260.1"/>
    </source>
</evidence>
<dbReference type="PANTHER" id="PTHR43861:SF1">
    <property type="entry name" value="TRANS-ACONITATE 2-METHYLTRANSFERASE"/>
    <property type="match status" value="1"/>
</dbReference>
<gene>
    <name evidence="2" type="ORF">DSOL_3597</name>
</gene>
<dbReference type="Pfam" id="PF08241">
    <property type="entry name" value="Methyltransf_11"/>
    <property type="match status" value="1"/>
</dbReference>
<proteinExistence type="predicted"/>
<sequence length="199" mass="22918">MEELEKHARIFNLIAPFYNRFFRSQVRSYRSILDKYEELLNIPPGGRVLDIGCGTGAFISCFAERGYQTVGVDFSASMLKAARKSTRGKAIEFVQGDATQGLDLPDKSFDLVLSSYVLHGLSSALRQRIYEEAGRLSRGRVLFYDYNQKRRWFTDFVEWAEGGDYFGFVRQGEREMRVYFHDVKRVDVGPQTALYICSQ</sequence>